<keyword evidence="3" id="KW-0255">Endonuclease</keyword>
<evidence type="ECO:0000313" key="3">
    <source>
        <dbReference type="EMBL" id="MBE9066532.1"/>
    </source>
</evidence>
<dbReference type="PANTHER" id="PTHR33352">
    <property type="entry name" value="SLR1095 PROTEIN"/>
    <property type="match status" value="1"/>
</dbReference>
<evidence type="ECO:0000256" key="1">
    <source>
        <dbReference type="SAM" id="MobiDB-lite"/>
    </source>
</evidence>
<reference evidence="3" key="1">
    <citation type="submission" date="2020-10" db="EMBL/GenBank/DDBJ databases">
        <authorList>
            <person name="Castelo-Branco R."/>
            <person name="Eusebio N."/>
            <person name="Adriana R."/>
            <person name="Vieira A."/>
            <person name="Brugerolle De Fraissinette N."/>
            <person name="Rezende De Castro R."/>
            <person name="Schneider M.P."/>
            <person name="Vasconcelos V."/>
            <person name="Leao P.N."/>
        </authorList>
    </citation>
    <scope>NUCLEOTIDE SEQUENCE</scope>
    <source>
        <strain evidence="3">LEGE 11479</strain>
    </source>
</reference>
<dbReference type="RefSeq" id="WP_193992343.1">
    <property type="nucleotide sequence ID" value="NZ_JADEXP010000046.1"/>
</dbReference>
<dbReference type="AlphaFoldDB" id="A0A928X066"/>
<keyword evidence="3" id="KW-0378">Hydrolase</keyword>
<accession>A0A928X066</accession>
<dbReference type="InterPro" id="IPR012296">
    <property type="entry name" value="Nuclease_put_TT1808"/>
</dbReference>
<gene>
    <name evidence="3" type="ORF">IQ260_07690</name>
</gene>
<feature type="domain" description="Putative restriction endonuclease" evidence="2">
    <location>
        <begin position="44"/>
        <end position="170"/>
    </location>
</feature>
<dbReference type="Pfam" id="PF05685">
    <property type="entry name" value="Uma2"/>
    <property type="match status" value="1"/>
</dbReference>
<protein>
    <submittedName>
        <fullName evidence="3">Uma2 family endonuclease</fullName>
    </submittedName>
</protein>
<evidence type="ECO:0000313" key="4">
    <source>
        <dbReference type="Proteomes" id="UP000615026"/>
    </source>
</evidence>
<comment type="caution">
    <text evidence="3">The sequence shown here is derived from an EMBL/GenBank/DDBJ whole genome shotgun (WGS) entry which is preliminary data.</text>
</comment>
<proteinExistence type="predicted"/>
<dbReference type="EMBL" id="JADEXP010000046">
    <property type="protein sequence ID" value="MBE9066532.1"/>
    <property type="molecule type" value="Genomic_DNA"/>
</dbReference>
<dbReference type="Gene3D" id="3.90.1570.10">
    <property type="entry name" value="tt1808, chain A"/>
    <property type="match status" value="1"/>
</dbReference>
<evidence type="ECO:0000259" key="2">
    <source>
        <dbReference type="Pfam" id="PF05685"/>
    </source>
</evidence>
<keyword evidence="4" id="KW-1185">Reference proteome</keyword>
<keyword evidence="3" id="KW-0540">Nuclease</keyword>
<dbReference type="GO" id="GO:0004519">
    <property type="term" value="F:endonuclease activity"/>
    <property type="evidence" value="ECO:0007669"/>
    <property type="project" value="UniProtKB-KW"/>
</dbReference>
<dbReference type="SUPFAM" id="SSF52980">
    <property type="entry name" value="Restriction endonuclease-like"/>
    <property type="match status" value="1"/>
</dbReference>
<dbReference type="InterPro" id="IPR008538">
    <property type="entry name" value="Uma2"/>
</dbReference>
<dbReference type="PANTHER" id="PTHR33352:SF3">
    <property type="entry name" value="SLR1612 PROTEIN"/>
    <property type="match status" value="1"/>
</dbReference>
<name>A0A928X066_LEPEC</name>
<dbReference type="Proteomes" id="UP000615026">
    <property type="component" value="Unassembled WGS sequence"/>
</dbReference>
<dbReference type="InterPro" id="IPR011335">
    <property type="entry name" value="Restrct_endonuc-II-like"/>
</dbReference>
<sequence>MVQYRPPLSLPTETDLPETDNSSVDNELQILIPTLLRATLALAWPDRMDWFLGINLGLYYDPTKPAIGPDAFLSIGVPRYRPEQGLRLSYLLWQEGIIPQWVLEIVSKTPGQEYDAKMILYAELGVLYYTIFNPDYWQRDQHQPFEVYRLIDGCYVLQSITPVWMPEVGLGIGMNTGIQEGLPLRSWLYWYDGQNRPYPAPENIIAMERARTARERQLRQQAENEANHERQLREDLLRKLQERGIDPETL</sequence>
<dbReference type="CDD" id="cd06260">
    <property type="entry name" value="DUF820-like"/>
    <property type="match status" value="1"/>
</dbReference>
<feature type="region of interest" description="Disordered" evidence="1">
    <location>
        <begin position="1"/>
        <end position="21"/>
    </location>
</feature>
<organism evidence="3 4">
    <name type="scientific">Leptolyngbya cf. ectocarpi LEGE 11479</name>
    <dbReference type="NCBI Taxonomy" id="1828722"/>
    <lineage>
        <taxon>Bacteria</taxon>
        <taxon>Bacillati</taxon>
        <taxon>Cyanobacteriota</taxon>
        <taxon>Cyanophyceae</taxon>
        <taxon>Leptolyngbyales</taxon>
        <taxon>Leptolyngbyaceae</taxon>
        <taxon>Leptolyngbya group</taxon>
        <taxon>Leptolyngbya</taxon>
    </lineage>
</organism>